<organism evidence="8 9">
    <name type="scientific">Stylosanthes scabra</name>
    <dbReference type="NCBI Taxonomy" id="79078"/>
    <lineage>
        <taxon>Eukaryota</taxon>
        <taxon>Viridiplantae</taxon>
        <taxon>Streptophyta</taxon>
        <taxon>Embryophyta</taxon>
        <taxon>Tracheophyta</taxon>
        <taxon>Spermatophyta</taxon>
        <taxon>Magnoliopsida</taxon>
        <taxon>eudicotyledons</taxon>
        <taxon>Gunneridae</taxon>
        <taxon>Pentapetalae</taxon>
        <taxon>rosids</taxon>
        <taxon>fabids</taxon>
        <taxon>Fabales</taxon>
        <taxon>Fabaceae</taxon>
        <taxon>Papilionoideae</taxon>
        <taxon>50 kb inversion clade</taxon>
        <taxon>dalbergioids sensu lato</taxon>
        <taxon>Dalbergieae</taxon>
        <taxon>Pterocarpus clade</taxon>
        <taxon>Stylosanthes</taxon>
    </lineage>
</organism>
<evidence type="ECO:0000256" key="2">
    <source>
        <dbReference type="ARBA" id="ARBA00022618"/>
    </source>
</evidence>
<evidence type="ECO:0000256" key="3">
    <source>
        <dbReference type="ARBA" id="ARBA00022763"/>
    </source>
</evidence>
<reference evidence="8 9" key="1">
    <citation type="journal article" date="2023" name="Plants (Basel)">
        <title>Bridging the Gap: Combining Genomics and Transcriptomics Approaches to Understand Stylosanthes scabra, an Orphan Legume from the Brazilian Caatinga.</title>
        <authorList>
            <person name="Ferreira-Neto J.R.C."/>
            <person name="da Silva M.D."/>
            <person name="Binneck E."/>
            <person name="de Melo N.F."/>
            <person name="da Silva R.H."/>
            <person name="de Melo A.L.T.M."/>
            <person name="Pandolfi V."/>
            <person name="Bustamante F.O."/>
            <person name="Brasileiro-Vidal A.C."/>
            <person name="Benko-Iseppon A.M."/>
        </authorList>
    </citation>
    <scope>NUCLEOTIDE SEQUENCE [LARGE SCALE GENOMIC DNA]</scope>
    <source>
        <tissue evidence="8">Leaves</tissue>
    </source>
</reference>
<keyword evidence="9" id="KW-1185">Reference proteome</keyword>
<evidence type="ECO:0000256" key="7">
    <source>
        <dbReference type="ARBA" id="ARBA00023306"/>
    </source>
</evidence>
<keyword evidence="5" id="KW-0234">DNA repair</keyword>
<comment type="subcellular location">
    <subcellularLocation>
        <location evidence="1">Nucleus</location>
    </subcellularLocation>
</comment>
<keyword evidence="3" id="KW-0227">DNA damage</keyword>
<sequence length="427" mass="47584">MAQKPHLQLKELGSKLESLPSHDDSLLTLLEQAAGCLTELDQSPSASKLELMKPFFNAIVKPELLKHEDKNAKLLVATCLCEITRITAPEAPYSDDVLKDIFQLIVSTFSGLSDTDSPSFGRRVAMLETLAKYRSCVVMLDLECDDLVNEMFRTFFAVARDDHPESVLSSMQMIMVVLLEESEDIHEDLLSIILSTLGREREDVTDAARKLSVNVIQQCVEKLEPSVKQFLLPIMSGDSKLVDNQVQYHAVIYDLYCCAPETLSGVLPYITGELMTDDLETRLKAVNMVGNIIALPGSPIPETFQPIFSEFLKRLTDRDFGVRMSVLDHLKSSLLSNPFRAEAPEIFSFLCDRLLDGDENVKKQVVAVICDVACHAPNAVPLETIKLVAERLRDKSSACNNFGGRLQQEMQKYLAMRQTSQVCGFGS</sequence>
<dbReference type="InterPro" id="IPR039776">
    <property type="entry name" value="Pds5"/>
</dbReference>
<dbReference type="InterPro" id="IPR016024">
    <property type="entry name" value="ARM-type_fold"/>
</dbReference>
<gene>
    <name evidence="8" type="primary">PDS5A</name>
    <name evidence="8" type="ORF">PIB30_012147</name>
</gene>
<dbReference type="Proteomes" id="UP001341840">
    <property type="component" value="Unassembled WGS sequence"/>
</dbReference>
<dbReference type="PANTHER" id="PTHR12663:SF67">
    <property type="entry name" value="HEAT"/>
    <property type="match status" value="1"/>
</dbReference>
<dbReference type="PANTHER" id="PTHR12663">
    <property type="entry name" value="ANDROGEN INDUCED INHIBITOR OF PROLIFERATION AS3 / PDS5-RELATED"/>
    <property type="match status" value="1"/>
</dbReference>
<evidence type="ECO:0000256" key="5">
    <source>
        <dbReference type="ARBA" id="ARBA00023204"/>
    </source>
</evidence>
<evidence type="ECO:0000256" key="4">
    <source>
        <dbReference type="ARBA" id="ARBA00022776"/>
    </source>
</evidence>
<dbReference type="Gene3D" id="1.25.10.10">
    <property type="entry name" value="Leucine-rich Repeat Variant"/>
    <property type="match status" value="2"/>
</dbReference>
<keyword evidence="7" id="KW-0131">Cell cycle</keyword>
<dbReference type="CDD" id="cd19953">
    <property type="entry name" value="PDS5"/>
    <property type="match status" value="1"/>
</dbReference>
<accession>A0ABU6S5M0</accession>
<dbReference type="Pfam" id="PF20168">
    <property type="entry name" value="PDS5"/>
    <property type="match status" value="1"/>
</dbReference>
<keyword evidence="4" id="KW-0498">Mitosis</keyword>
<dbReference type="EMBL" id="JASCZI010060445">
    <property type="protein sequence ID" value="MED6131710.1"/>
    <property type="molecule type" value="Genomic_DNA"/>
</dbReference>
<dbReference type="InterPro" id="IPR011989">
    <property type="entry name" value="ARM-like"/>
</dbReference>
<keyword evidence="6" id="KW-0539">Nucleus</keyword>
<evidence type="ECO:0000313" key="9">
    <source>
        <dbReference type="Proteomes" id="UP001341840"/>
    </source>
</evidence>
<comment type="caution">
    <text evidence="8">The sequence shown here is derived from an EMBL/GenBank/DDBJ whole genome shotgun (WGS) entry which is preliminary data.</text>
</comment>
<protein>
    <submittedName>
        <fullName evidence="8">Sister chromatid cohesion protein PDS5 A</fullName>
    </submittedName>
</protein>
<name>A0ABU6S5M0_9FABA</name>
<dbReference type="SUPFAM" id="SSF48371">
    <property type="entry name" value="ARM repeat"/>
    <property type="match status" value="1"/>
</dbReference>
<evidence type="ECO:0000313" key="8">
    <source>
        <dbReference type="EMBL" id="MED6131710.1"/>
    </source>
</evidence>
<evidence type="ECO:0000256" key="1">
    <source>
        <dbReference type="ARBA" id="ARBA00004123"/>
    </source>
</evidence>
<keyword evidence="2" id="KW-0132">Cell division</keyword>
<evidence type="ECO:0000256" key="6">
    <source>
        <dbReference type="ARBA" id="ARBA00023242"/>
    </source>
</evidence>
<proteinExistence type="predicted"/>